<reference evidence="2" key="1">
    <citation type="submission" date="2021-12" db="EMBL/GenBank/DDBJ databases">
        <title>Convergent genome expansion in fungi linked to evolution of root-endophyte symbiosis.</title>
        <authorList>
            <consortium name="DOE Joint Genome Institute"/>
            <person name="Ke Y.-H."/>
            <person name="Bonito G."/>
            <person name="Liao H.-L."/>
            <person name="Looney B."/>
            <person name="Rojas-Flechas A."/>
            <person name="Nash J."/>
            <person name="Hameed K."/>
            <person name="Schadt C."/>
            <person name="Martin F."/>
            <person name="Crous P.W."/>
            <person name="Miettinen O."/>
            <person name="Magnuson J.K."/>
            <person name="Labbe J."/>
            <person name="Jacobson D."/>
            <person name="Doktycz M.J."/>
            <person name="Veneault-Fourrey C."/>
            <person name="Kuo A."/>
            <person name="Mondo S."/>
            <person name="Calhoun S."/>
            <person name="Riley R."/>
            <person name="Ohm R."/>
            <person name="LaButti K."/>
            <person name="Andreopoulos B."/>
            <person name="Pangilinan J."/>
            <person name="Nolan M."/>
            <person name="Tritt A."/>
            <person name="Clum A."/>
            <person name="Lipzen A."/>
            <person name="Daum C."/>
            <person name="Barry K."/>
            <person name="Grigoriev I.V."/>
            <person name="Vilgalys R."/>
        </authorList>
    </citation>
    <scope>NUCLEOTIDE SEQUENCE</scope>
    <source>
        <strain evidence="2">PMI_201</strain>
    </source>
</reference>
<dbReference type="EMBL" id="JAJTJA010000003">
    <property type="protein sequence ID" value="KAH8702410.1"/>
    <property type="molecule type" value="Genomic_DNA"/>
</dbReference>
<feature type="compositionally biased region" description="Polar residues" evidence="1">
    <location>
        <begin position="264"/>
        <end position="282"/>
    </location>
</feature>
<feature type="region of interest" description="Disordered" evidence="1">
    <location>
        <begin position="61"/>
        <end position="113"/>
    </location>
</feature>
<gene>
    <name evidence="2" type="ORF">BGW36DRAFT_356533</name>
</gene>
<feature type="compositionally biased region" description="Polar residues" evidence="1">
    <location>
        <begin position="327"/>
        <end position="348"/>
    </location>
</feature>
<feature type="region of interest" description="Disordered" evidence="1">
    <location>
        <begin position="1"/>
        <end position="48"/>
    </location>
</feature>
<feature type="compositionally biased region" description="Low complexity" evidence="1">
    <location>
        <begin position="295"/>
        <end position="310"/>
    </location>
</feature>
<name>A0AAD4PZA2_9EURO</name>
<feature type="compositionally biased region" description="Polar residues" evidence="1">
    <location>
        <begin position="367"/>
        <end position="378"/>
    </location>
</feature>
<protein>
    <submittedName>
        <fullName evidence="2">Uncharacterized protein</fullName>
    </submittedName>
</protein>
<keyword evidence="3" id="KW-1185">Reference proteome</keyword>
<evidence type="ECO:0000313" key="2">
    <source>
        <dbReference type="EMBL" id="KAH8702410.1"/>
    </source>
</evidence>
<accession>A0AAD4PZA2</accession>
<dbReference type="AlphaFoldDB" id="A0AAD4PZA2"/>
<feature type="region of interest" description="Disordered" evidence="1">
    <location>
        <begin position="138"/>
        <end position="384"/>
    </location>
</feature>
<sequence length="414" mass="43989">MSSSYYEPQGWQAPVRQASWEQPVPPSRSGTSSVSQRDEPSAFSSQFDEVDRAIDNLAKSGKLFNGPRRDSMPMMMMGRQFPDYDPRLSGGIPPQRHHSVSEFDPSRGGHPGSALQGFYASQRFQGRQSETEQIMQAKRRMAAQRERELRNYHQEQQYNRSLLAEMSGNKSERSLSPAAMSEEGRRDLIARQHRALYGNESPAFFPSGSLGDDAHSARTDNANSATPTSGTGGVGSSPRGIDPFGLPQPQPEGLVQGGAPNTVAGRQSPTRANSTRSPSTGGASYGLYESNVEQSATSTSSPGGTDSPSSRQMPSKPSGSVGPIGSRPSQPTTSQAANSALNKRSTTPLPSPLGLGFTPNEAAASANERSTSSTSNHINPAHASNKESAFASGWGTNSGVWGSKNLGVQASVWG</sequence>
<organism evidence="2 3">
    <name type="scientific">Talaromyces proteolyticus</name>
    <dbReference type="NCBI Taxonomy" id="1131652"/>
    <lineage>
        <taxon>Eukaryota</taxon>
        <taxon>Fungi</taxon>
        <taxon>Dikarya</taxon>
        <taxon>Ascomycota</taxon>
        <taxon>Pezizomycotina</taxon>
        <taxon>Eurotiomycetes</taxon>
        <taxon>Eurotiomycetidae</taxon>
        <taxon>Eurotiales</taxon>
        <taxon>Trichocomaceae</taxon>
        <taxon>Talaromyces</taxon>
        <taxon>Talaromyces sect. Bacilispori</taxon>
    </lineage>
</organism>
<dbReference type="RefSeq" id="XP_046075786.1">
    <property type="nucleotide sequence ID" value="XM_046213781.1"/>
</dbReference>
<evidence type="ECO:0000313" key="3">
    <source>
        <dbReference type="Proteomes" id="UP001201262"/>
    </source>
</evidence>
<feature type="compositionally biased region" description="Basic and acidic residues" evidence="1">
    <location>
        <begin position="143"/>
        <end position="153"/>
    </location>
</feature>
<evidence type="ECO:0000256" key="1">
    <source>
        <dbReference type="SAM" id="MobiDB-lite"/>
    </source>
</evidence>
<dbReference type="Proteomes" id="UP001201262">
    <property type="component" value="Unassembled WGS sequence"/>
</dbReference>
<proteinExistence type="predicted"/>
<comment type="caution">
    <text evidence="2">The sequence shown here is derived from an EMBL/GenBank/DDBJ whole genome shotgun (WGS) entry which is preliminary data.</text>
</comment>
<dbReference type="GeneID" id="70244068"/>